<dbReference type="InterPro" id="IPR002939">
    <property type="entry name" value="DnaJ_C"/>
</dbReference>
<keyword evidence="1" id="KW-0143">Chaperone</keyword>
<dbReference type="CDD" id="cd06257">
    <property type="entry name" value="DnaJ"/>
    <property type="match status" value="1"/>
</dbReference>
<dbReference type="Gene3D" id="1.10.287.110">
    <property type="entry name" value="DnaJ domain"/>
    <property type="match status" value="1"/>
</dbReference>
<dbReference type="PROSITE" id="PS50076">
    <property type="entry name" value="DNAJ_2"/>
    <property type="match status" value="1"/>
</dbReference>
<dbReference type="GO" id="GO:0006457">
    <property type="term" value="P:protein folding"/>
    <property type="evidence" value="ECO:0007669"/>
    <property type="project" value="InterPro"/>
</dbReference>
<dbReference type="PANTHER" id="PTHR44145:SF3">
    <property type="entry name" value="DNAJ HOMOLOG SUBFAMILY A MEMBER 3, MITOCHONDRIAL"/>
    <property type="match status" value="1"/>
</dbReference>
<dbReference type="Pfam" id="PF00226">
    <property type="entry name" value="DnaJ"/>
    <property type="match status" value="1"/>
</dbReference>
<dbReference type="SUPFAM" id="SSF49493">
    <property type="entry name" value="HSP40/DnaJ peptide-binding domain"/>
    <property type="match status" value="2"/>
</dbReference>
<evidence type="ECO:0000259" key="2">
    <source>
        <dbReference type="PROSITE" id="PS50076"/>
    </source>
</evidence>
<evidence type="ECO:0000313" key="4">
    <source>
        <dbReference type="Proteomes" id="UP000486602"/>
    </source>
</evidence>
<evidence type="ECO:0000256" key="1">
    <source>
        <dbReference type="ARBA" id="ARBA00023186"/>
    </source>
</evidence>
<dbReference type="Proteomes" id="UP000486602">
    <property type="component" value="Unassembled WGS sequence"/>
</dbReference>
<dbReference type="Gene3D" id="2.60.260.20">
    <property type="entry name" value="Urease metallochaperone UreE, N-terminal domain"/>
    <property type="match status" value="2"/>
</dbReference>
<dbReference type="InterPro" id="IPR008971">
    <property type="entry name" value="HSP40/DnaJ_pept-bd"/>
</dbReference>
<dbReference type="InterPro" id="IPR051938">
    <property type="entry name" value="Apopto_cytoskel_mod"/>
</dbReference>
<dbReference type="SUPFAM" id="SSF46565">
    <property type="entry name" value="Chaperone J-domain"/>
    <property type="match status" value="1"/>
</dbReference>
<protein>
    <submittedName>
        <fullName evidence="3">J domain-containing protein</fullName>
    </submittedName>
</protein>
<dbReference type="CDD" id="cd10747">
    <property type="entry name" value="DnaJ_C"/>
    <property type="match status" value="1"/>
</dbReference>
<evidence type="ECO:0000313" key="3">
    <source>
        <dbReference type="EMBL" id="NEN22516.1"/>
    </source>
</evidence>
<dbReference type="InterPro" id="IPR018253">
    <property type="entry name" value="DnaJ_domain_CS"/>
</dbReference>
<feature type="domain" description="J" evidence="2">
    <location>
        <begin position="5"/>
        <end position="70"/>
    </location>
</feature>
<proteinExistence type="predicted"/>
<comment type="caution">
    <text evidence="3">The sequence shown here is derived from an EMBL/GenBank/DDBJ whole genome shotgun (WGS) entry which is preliminary data.</text>
</comment>
<dbReference type="AlphaFoldDB" id="A0A7K3WLI8"/>
<dbReference type="GO" id="GO:0051082">
    <property type="term" value="F:unfolded protein binding"/>
    <property type="evidence" value="ECO:0007669"/>
    <property type="project" value="InterPro"/>
</dbReference>
<sequence length="303" mass="33376">MNYKDYYETLGVEKKAPQADIKKKFRKLAIKFHPDKNPDDASAEAKFKEVNEAYEVLGDPEKRKKYDELGSNWKQYENFQNAGGRQQGGRQRTYQYSGDYGDYFGSSDGGGFSDFFNSFFAGGGYQGTGSAFGGRSRQPARPANSQATLPLNFQEAFSGVGKVVELDGKKIRLNIKPGVKNGQKLKVTGKGRNGGDLIITLQVPSPTGYELSGLNLTKKVDIDLYTAVLGGKAEVDTLHGKINMPVAKGTQSGKKLRLKGKGMPDYDKQGSFGDLVIEVQIKVPENLSEKEVDLFKELEKIRS</sequence>
<accession>A0A7K3WLI8</accession>
<dbReference type="SMART" id="SM00271">
    <property type="entry name" value="DnaJ"/>
    <property type="match status" value="1"/>
</dbReference>
<dbReference type="EMBL" id="JAAGVY010000003">
    <property type="protein sequence ID" value="NEN22516.1"/>
    <property type="molecule type" value="Genomic_DNA"/>
</dbReference>
<dbReference type="InterPro" id="IPR036869">
    <property type="entry name" value="J_dom_sf"/>
</dbReference>
<dbReference type="FunFam" id="2.60.260.20:FF:000013">
    <property type="entry name" value="DnaJ subfamily B member 11"/>
    <property type="match status" value="1"/>
</dbReference>
<reference evidence="3 4" key="1">
    <citation type="submission" date="2020-02" db="EMBL/GenBank/DDBJ databases">
        <title>Out from the shadows clarifying the taxonomy of the family Cryomorphaceae and related taxa by utilizing the GTDB taxonomic framework.</title>
        <authorList>
            <person name="Bowman J.P."/>
        </authorList>
    </citation>
    <scope>NUCLEOTIDE SEQUENCE [LARGE SCALE GENOMIC DNA]</scope>
    <source>
        <strain evidence="3 4">QSSC 1-22</strain>
    </source>
</reference>
<dbReference type="PRINTS" id="PR00625">
    <property type="entry name" value="JDOMAIN"/>
</dbReference>
<dbReference type="InterPro" id="IPR001623">
    <property type="entry name" value="DnaJ_domain"/>
</dbReference>
<organism evidence="3 4">
    <name type="scientific">Cryomorpha ignava</name>
    <dbReference type="NCBI Taxonomy" id="101383"/>
    <lineage>
        <taxon>Bacteria</taxon>
        <taxon>Pseudomonadati</taxon>
        <taxon>Bacteroidota</taxon>
        <taxon>Flavobacteriia</taxon>
        <taxon>Flavobacteriales</taxon>
        <taxon>Cryomorphaceae</taxon>
        <taxon>Cryomorpha</taxon>
    </lineage>
</organism>
<name>A0A7K3WLI8_9FLAO</name>
<dbReference type="RefSeq" id="WP_163283241.1">
    <property type="nucleotide sequence ID" value="NZ_JAAGVY010000003.1"/>
</dbReference>
<gene>
    <name evidence="3" type="ORF">G3O08_03235</name>
</gene>
<dbReference type="PANTHER" id="PTHR44145">
    <property type="entry name" value="DNAJ HOMOLOG SUBFAMILY A MEMBER 3, MITOCHONDRIAL"/>
    <property type="match status" value="1"/>
</dbReference>
<keyword evidence="4" id="KW-1185">Reference proteome</keyword>
<dbReference type="PROSITE" id="PS00636">
    <property type="entry name" value="DNAJ_1"/>
    <property type="match status" value="1"/>
</dbReference>
<dbReference type="Pfam" id="PF01556">
    <property type="entry name" value="DnaJ_C"/>
    <property type="match status" value="1"/>
</dbReference>